<keyword evidence="3" id="KW-1185">Reference proteome</keyword>
<gene>
    <name evidence="2" type="ORF">C7C46_07910</name>
</gene>
<evidence type="ECO:0000256" key="1">
    <source>
        <dbReference type="SAM" id="MobiDB-lite"/>
    </source>
</evidence>
<feature type="compositionally biased region" description="Pro residues" evidence="1">
    <location>
        <begin position="107"/>
        <end position="116"/>
    </location>
</feature>
<evidence type="ECO:0000313" key="2">
    <source>
        <dbReference type="EMBL" id="PYC84400.1"/>
    </source>
</evidence>
<proteinExistence type="predicted"/>
<comment type="caution">
    <text evidence="2">The sequence shown here is derived from an EMBL/GenBank/DDBJ whole genome shotgun (WGS) entry which is preliminary data.</text>
</comment>
<reference evidence="2 3" key="1">
    <citation type="submission" date="2018-03" db="EMBL/GenBank/DDBJ databases">
        <title>Bioinformatic expansion and discovery of thiopeptide antibiotics.</title>
        <authorList>
            <person name="Schwalen C.J."/>
            <person name="Hudson G.A."/>
            <person name="Mitchell D.A."/>
        </authorList>
    </citation>
    <scope>NUCLEOTIDE SEQUENCE [LARGE SCALE GENOMIC DNA]</scope>
    <source>
        <strain evidence="2 3">ATCC 21389</strain>
    </source>
</reference>
<dbReference type="AlphaFoldDB" id="A0A2V4P4B5"/>
<feature type="region of interest" description="Disordered" evidence="1">
    <location>
        <begin position="78"/>
        <end position="136"/>
    </location>
</feature>
<name>A0A2V4P4B5_9ACTN</name>
<sequence length="136" mass="14336">MAGLRTFAGQVRGLLEEFQQSADGPATHTKSGVGRGSFGEFAEATALHDQYDMMRDGLRDVLTALHAAIDEAQRKADLTATGYEEQEHHTAQRLKVSPDGWSLGTPASPPAAPPPKVRTVAADKGAPSGGTALPTW</sequence>
<protein>
    <submittedName>
        <fullName evidence="2">Uncharacterized protein</fullName>
    </submittedName>
</protein>
<dbReference type="EMBL" id="PYBW01000025">
    <property type="protein sequence ID" value="PYC84400.1"/>
    <property type="molecule type" value="Genomic_DNA"/>
</dbReference>
<accession>A0A2V4P4B5</accession>
<dbReference type="Proteomes" id="UP000248039">
    <property type="component" value="Unassembled WGS sequence"/>
</dbReference>
<evidence type="ECO:0000313" key="3">
    <source>
        <dbReference type="Proteomes" id="UP000248039"/>
    </source>
</evidence>
<organism evidence="2 3">
    <name type="scientific">Streptomyces tateyamensis</name>
    <dbReference type="NCBI Taxonomy" id="565073"/>
    <lineage>
        <taxon>Bacteria</taxon>
        <taxon>Bacillati</taxon>
        <taxon>Actinomycetota</taxon>
        <taxon>Actinomycetes</taxon>
        <taxon>Kitasatosporales</taxon>
        <taxon>Streptomycetaceae</taxon>
        <taxon>Streptomyces</taxon>
    </lineage>
</organism>